<feature type="domain" description="ABC transporter" evidence="4">
    <location>
        <begin position="4"/>
        <end position="228"/>
    </location>
</feature>
<dbReference type="InterPro" id="IPR003593">
    <property type="entry name" value="AAA+_ATPase"/>
</dbReference>
<dbReference type="PANTHER" id="PTHR42939:SF1">
    <property type="entry name" value="ABC TRANSPORTER ATP-BINDING PROTEIN ALBC-RELATED"/>
    <property type="match status" value="1"/>
</dbReference>
<protein>
    <submittedName>
        <fullName evidence="5">ABC transporter ATP-binding protein</fullName>
    </submittedName>
</protein>
<proteinExistence type="predicted"/>
<dbReference type="EMBL" id="JAYKOT010000003">
    <property type="protein sequence ID" value="MEB3428935.1"/>
    <property type="molecule type" value="Genomic_DNA"/>
</dbReference>
<dbReference type="Pfam" id="PF00005">
    <property type="entry name" value="ABC_tran"/>
    <property type="match status" value="1"/>
</dbReference>
<evidence type="ECO:0000313" key="5">
    <source>
        <dbReference type="EMBL" id="MEB3428935.1"/>
    </source>
</evidence>
<accession>A0AAW9MSI7</accession>
<dbReference type="RefSeq" id="WP_324618993.1">
    <property type="nucleotide sequence ID" value="NZ_JAYKOT010000003.1"/>
</dbReference>
<evidence type="ECO:0000256" key="2">
    <source>
        <dbReference type="ARBA" id="ARBA00022741"/>
    </source>
</evidence>
<evidence type="ECO:0000259" key="4">
    <source>
        <dbReference type="PROSITE" id="PS50893"/>
    </source>
</evidence>
<dbReference type="GO" id="GO:0016887">
    <property type="term" value="F:ATP hydrolysis activity"/>
    <property type="evidence" value="ECO:0007669"/>
    <property type="project" value="InterPro"/>
</dbReference>
<dbReference type="Gene3D" id="3.40.50.300">
    <property type="entry name" value="P-loop containing nucleotide triphosphate hydrolases"/>
    <property type="match status" value="1"/>
</dbReference>
<dbReference type="InterPro" id="IPR051782">
    <property type="entry name" value="ABC_Transporter_VariousFunc"/>
</dbReference>
<dbReference type="SMART" id="SM00382">
    <property type="entry name" value="AAA"/>
    <property type="match status" value="1"/>
</dbReference>
<keyword evidence="6" id="KW-1185">Reference proteome</keyword>
<keyword evidence="1" id="KW-0813">Transport</keyword>
<dbReference type="InterPro" id="IPR027417">
    <property type="entry name" value="P-loop_NTPase"/>
</dbReference>
<dbReference type="AlphaFoldDB" id="A0AAW9MSI7"/>
<reference evidence="5 6" key="1">
    <citation type="submission" date="2024-01" db="EMBL/GenBank/DDBJ databases">
        <title>Complete genome sequence of Citroniella saccharovorans strain M6.X9, isolated from human fecal sample.</title>
        <authorList>
            <person name="Cheng G."/>
            <person name="Westerholm M."/>
            <person name="Schnurer A."/>
        </authorList>
    </citation>
    <scope>NUCLEOTIDE SEQUENCE [LARGE SCALE GENOMIC DNA]</scope>
    <source>
        <strain evidence="5 6">DSM 29873</strain>
    </source>
</reference>
<organism evidence="5 6">
    <name type="scientific">Citroniella saccharovorans</name>
    <dbReference type="NCBI Taxonomy" id="2053367"/>
    <lineage>
        <taxon>Bacteria</taxon>
        <taxon>Bacillati</taxon>
        <taxon>Bacillota</taxon>
        <taxon>Tissierellia</taxon>
        <taxon>Tissierellales</taxon>
        <taxon>Peptoniphilaceae</taxon>
        <taxon>Citroniella</taxon>
    </lineage>
</organism>
<evidence type="ECO:0000256" key="3">
    <source>
        <dbReference type="ARBA" id="ARBA00022840"/>
    </source>
</evidence>
<dbReference type="InterPro" id="IPR003439">
    <property type="entry name" value="ABC_transporter-like_ATP-bd"/>
</dbReference>
<dbReference type="PROSITE" id="PS50893">
    <property type="entry name" value="ABC_TRANSPORTER_2"/>
    <property type="match status" value="1"/>
</dbReference>
<gene>
    <name evidence="5" type="ORF">VLK81_02660</name>
</gene>
<dbReference type="SUPFAM" id="SSF52540">
    <property type="entry name" value="P-loop containing nucleoside triphosphate hydrolases"/>
    <property type="match status" value="1"/>
</dbReference>
<evidence type="ECO:0000313" key="6">
    <source>
        <dbReference type="Proteomes" id="UP001357733"/>
    </source>
</evidence>
<keyword evidence="2" id="KW-0547">Nucleotide-binding</keyword>
<dbReference type="Proteomes" id="UP001357733">
    <property type="component" value="Unassembled WGS sequence"/>
</dbReference>
<comment type="caution">
    <text evidence="5">The sequence shown here is derived from an EMBL/GenBank/DDBJ whole genome shotgun (WGS) entry which is preliminary data.</text>
</comment>
<name>A0AAW9MSI7_9FIRM</name>
<sequence length="304" mass="34549">MSILKVEDLWKNFGKKEVLKGINLEIESPGIYALIGPNGAGKTTLFNIISNLLKPSKGKIEVVGKKNTDTSIFYEVSFLKDNRVLYSYLSGMDHLNFIRRVQKLPKERIDEVINLMSLESFINKPTGSYSLGMKQQLLIAMAIMNKPKLMILDEPLNGLDPTAVIKVRLLLKEMAKNGSSILISSHTLSQIDLLTNNIFFLKDGVLLEEKLDIDNQNIYKVKLEGDYEEKLNRFKESGFDSKISDGVLTVNLKDQKLEKLIASLQEMGLDYSELTKIKLGSEERYIRMFPEEVEKVKKINLKQV</sequence>
<keyword evidence="3 5" id="KW-0067">ATP-binding</keyword>
<dbReference type="GO" id="GO:0005524">
    <property type="term" value="F:ATP binding"/>
    <property type="evidence" value="ECO:0007669"/>
    <property type="project" value="UniProtKB-KW"/>
</dbReference>
<evidence type="ECO:0000256" key="1">
    <source>
        <dbReference type="ARBA" id="ARBA00022448"/>
    </source>
</evidence>
<dbReference type="PANTHER" id="PTHR42939">
    <property type="entry name" value="ABC TRANSPORTER ATP-BINDING PROTEIN ALBC-RELATED"/>
    <property type="match status" value="1"/>
</dbReference>